<organism evidence="1 2">
    <name type="scientific">Panagrolaimus sp. ES5</name>
    <dbReference type="NCBI Taxonomy" id="591445"/>
    <lineage>
        <taxon>Eukaryota</taxon>
        <taxon>Metazoa</taxon>
        <taxon>Ecdysozoa</taxon>
        <taxon>Nematoda</taxon>
        <taxon>Chromadorea</taxon>
        <taxon>Rhabditida</taxon>
        <taxon>Tylenchina</taxon>
        <taxon>Panagrolaimomorpha</taxon>
        <taxon>Panagrolaimoidea</taxon>
        <taxon>Panagrolaimidae</taxon>
        <taxon>Panagrolaimus</taxon>
    </lineage>
</organism>
<evidence type="ECO:0000313" key="1">
    <source>
        <dbReference type="Proteomes" id="UP000887579"/>
    </source>
</evidence>
<accession>A0AC34GAX1</accession>
<protein>
    <submittedName>
        <fullName evidence="2">Uncharacterized protein</fullName>
    </submittedName>
</protein>
<evidence type="ECO:0000313" key="2">
    <source>
        <dbReference type="WBParaSite" id="ES5_v2.g267.t1"/>
    </source>
</evidence>
<name>A0AC34GAX1_9BILA</name>
<proteinExistence type="predicted"/>
<dbReference type="Proteomes" id="UP000887579">
    <property type="component" value="Unplaced"/>
</dbReference>
<sequence length="336" mass="38568">MYSAGVPLQRQIYQNPPGFIPLQYLYHPFMSSAAAANVYYPPPNLHQSVNPFLLRSPNHEQAPLRPMVKKSVEPLSTNGYPLPFHPQNYNLLPPRPPSQHASPQPMGQKPVEAPKDPSIAATSKYLSDYATTVDNVLRKTISNISPTYILEPRRMSIGEIHCSQENVYKFVEKIIAEIKEKQNKIFLRYAYITKTDAECFLKLAYIDSKKQALQSVLYFRNGELERVTLFGPLETQKAWKAFEARNEYESETIFFRKATEYLNEVLYNFKLRNNDPEKLFKCVIAFLGQFLKIQKMPCRICQTFIKNDEVPTIFSGIALGNVSVSHPCCVTRENFI</sequence>
<reference evidence="2" key="1">
    <citation type="submission" date="2022-11" db="UniProtKB">
        <authorList>
            <consortium name="WormBaseParasite"/>
        </authorList>
    </citation>
    <scope>IDENTIFICATION</scope>
</reference>
<dbReference type="WBParaSite" id="ES5_v2.g267.t1">
    <property type="protein sequence ID" value="ES5_v2.g267.t1"/>
    <property type="gene ID" value="ES5_v2.g267"/>
</dbReference>